<dbReference type="InParanoid" id="G5AG19"/>
<feature type="non-terminal residue" evidence="1">
    <location>
        <position position="60"/>
    </location>
</feature>
<dbReference type="Proteomes" id="UP000002640">
    <property type="component" value="Unassembled WGS sequence"/>
</dbReference>
<evidence type="ECO:0000313" key="1">
    <source>
        <dbReference type="EMBL" id="EGZ05531.1"/>
    </source>
</evidence>
<keyword evidence="2" id="KW-1185">Reference proteome</keyword>
<organism evidence="1 2">
    <name type="scientific">Phytophthora sojae (strain P6497)</name>
    <name type="common">Soybean stem and root rot agent</name>
    <name type="synonym">Phytophthora megasperma f. sp. glycines</name>
    <dbReference type="NCBI Taxonomy" id="1094619"/>
    <lineage>
        <taxon>Eukaryota</taxon>
        <taxon>Sar</taxon>
        <taxon>Stramenopiles</taxon>
        <taxon>Oomycota</taxon>
        <taxon>Peronosporomycetes</taxon>
        <taxon>Peronosporales</taxon>
        <taxon>Peronosporaceae</taxon>
        <taxon>Phytophthora</taxon>
    </lineage>
</organism>
<sequence>IRPKRLSGRINTYPRSLSLSAFSAPLKFATTRVGYTPRGRTDAVAFMKALLIANRVAFSG</sequence>
<dbReference type="RefSeq" id="XP_009539062.1">
    <property type="nucleotide sequence ID" value="XM_009540767.1"/>
</dbReference>
<dbReference type="AlphaFoldDB" id="G5AG19"/>
<accession>G5AG19</accession>
<feature type="non-terminal residue" evidence="1">
    <location>
        <position position="1"/>
    </location>
</feature>
<reference evidence="1 2" key="1">
    <citation type="journal article" date="2006" name="Science">
        <title>Phytophthora genome sequences uncover evolutionary origins and mechanisms of pathogenesis.</title>
        <authorList>
            <person name="Tyler B.M."/>
            <person name="Tripathy S."/>
            <person name="Zhang X."/>
            <person name="Dehal P."/>
            <person name="Jiang R.H."/>
            <person name="Aerts A."/>
            <person name="Arredondo F.D."/>
            <person name="Baxter L."/>
            <person name="Bensasson D."/>
            <person name="Beynon J.L."/>
            <person name="Chapman J."/>
            <person name="Damasceno C.M."/>
            <person name="Dorrance A.E."/>
            <person name="Dou D."/>
            <person name="Dickerman A.W."/>
            <person name="Dubchak I.L."/>
            <person name="Garbelotto M."/>
            <person name="Gijzen M."/>
            <person name="Gordon S.G."/>
            <person name="Govers F."/>
            <person name="Grunwald N.J."/>
            <person name="Huang W."/>
            <person name="Ivors K.L."/>
            <person name="Jones R.W."/>
            <person name="Kamoun S."/>
            <person name="Krampis K."/>
            <person name="Lamour K.H."/>
            <person name="Lee M.K."/>
            <person name="McDonald W.H."/>
            <person name="Medina M."/>
            <person name="Meijer H.J."/>
            <person name="Nordberg E.K."/>
            <person name="Maclean D.J."/>
            <person name="Ospina-Giraldo M.D."/>
            <person name="Morris P.F."/>
            <person name="Phuntumart V."/>
            <person name="Putnam N.H."/>
            <person name="Rash S."/>
            <person name="Rose J.K."/>
            <person name="Sakihama Y."/>
            <person name="Salamov A.A."/>
            <person name="Savidor A."/>
            <person name="Scheuring C.F."/>
            <person name="Smith B.M."/>
            <person name="Sobral B.W."/>
            <person name="Terry A."/>
            <person name="Torto-Alalibo T.A."/>
            <person name="Win J."/>
            <person name="Xu Z."/>
            <person name="Zhang H."/>
            <person name="Grigoriev I.V."/>
            <person name="Rokhsar D.S."/>
            <person name="Boore J.L."/>
        </authorList>
    </citation>
    <scope>NUCLEOTIDE SEQUENCE [LARGE SCALE GENOMIC DNA]</scope>
    <source>
        <strain evidence="1 2">P6497</strain>
    </source>
</reference>
<protein>
    <submittedName>
        <fullName evidence="1">Uncharacterized protein</fullName>
    </submittedName>
</protein>
<dbReference type="KEGG" id="psoj:PHYSODRAFT_379671"/>
<gene>
    <name evidence="1" type="ORF">PHYSODRAFT_379671</name>
</gene>
<name>G5AG19_PHYSP</name>
<evidence type="ECO:0000313" key="2">
    <source>
        <dbReference type="Proteomes" id="UP000002640"/>
    </source>
</evidence>
<dbReference type="EMBL" id="JH159166">
    <property type="protein sequence ID" value="EGZ05531.1"/>
    <property type="molecule type" value="Genomic_DNA"/>
</dbReference>
<dbReference type="GeneID" id="20650683"/>
<proteinExistence type="predicted"/>